<accession>A0ABU8WRQ4</accession>
<comment type="caution">
    <text evidence="2">The sequence shown here is derived from an EMBL/GenBank/DDBJ whole genome shotgun (WGS) entry which is preliminary data.</text>
</comment>
<evidence type="ECO:0000256" key="1">
    <source>
        <dbReference type="SAM" id="MobiDB-lite"/>
    </source>
</evidence>
<dbReference type="InterPro" id="IPR022169">
    <property type="entry name" value="DUF3701"/>
</dbReference>
<dbReference type="EMBL" id="JBBKZT010000013">
    <property type="protein sequence ID" value="MEJ8850019.1"/>
    <property type="molecule type" value="Genomic_DNA"/>
</dbReference>
<sequence length="301" mass="32652">MEKINQAPRKLHSGHFAFMRALAQGLDEKASWNRYLHLEGEYTDVRTVRRTIAWIRDQFAAAARRENKPGTARLILMDAERITAEAPAAPAKALPSLAEFAAANGLEDFSEEEQLEAYQDAYPAGKKENGAGQGGGSKGQRSRRARVVERQLEALRWLQALVAQDPKPGDSVAAWINPSMAGRLERAGLTTLSSLVAHINGVGARWWGMVPGVGEGKAARIVEWLQANEAVLGLRVGVHVAQPRMQLASATLEAVVPAATAIRPYEKFVLPAELDGRAGRFRAPPEKCLLMAGNDHEAIGA</sequence>
<evidence type="ECO:0000313" key="2">
    <source>
        <dbReference type="EMBL" id="MEJ8850019.1"/>
    </source>
</evidence>
<dbReference type="Pfam" id="PF12482">
    <property type="entry name" value="DUF3701"/>
    <property type="match status" value="1"/>
</dbReference>
<dbReference type="RefSeq" id="WP_340345218.1">
    <property type="nucleotide sequence ID" value="NZ_JBBKZT010000013.1"/>
</dbReference>
<evidence type="ECO:0000313" key="3">
    <source>
        <dbReference type="Proteomes" id="UP001385892"/>
    </source>
</evidence>
<keyword evidence="3" id="KW-1185">Reference proteome</keyword>
<dbReference type="Proteomes" id="UP001385892">
    <property type="component" value="Unassembled WGS sequence"/>
</dbReference>
<proteinExistence type="predicted"/>
<gene>
    <name evidence="2" type="ORF">WKW82_25470</name>
</gene>
<feature type="region of interest" description="Disordered" evidence="1">
    <location>
        <begin position="124"/>
        <end position="144"/>
    </location>
</feature>
<protein>
    <submittedName>
        <fullName evidence="2">Phage integrase family protein</fullName>
    </submittedName>
</protein>
<organism evidence="2 3">
    <name type="scientific">Variovorax rhizosphaerae</name>
    <dbReference type="NCBI Taxonomy" id="1836200"/>
    <lineage>
        <taxon>Bacteria</taxon>
        <taxon>Pseudomonadati</taxon>
        <taxon>Pseudomonadota</taxon>
        <taxon>Betaproteobacteria</taxon>
        <taxon>Burkholderiales</taxon>
        <taxon>Comamonadaceae</taxon>
        <taxon>Variovorax</taxon>
    </lineage>
</organism>
<name>A0ABU8WRQ4_9BURK</name>
<reference evidence="2 3" key="1">
    <citation type="submission" date="2024-03" db="EMBL/GenBank/DDBJ databases">
        <title>Novel species of the genus Variovorax.</title>
        <authorList>
            <person name="Liu Q."/>
            <person name="Xin Y.-H."/>
        </authorList>
    </citation>
    <scope>NUCLEOTIDE SEQUENCE [LARGE SCALE GENOMIC DNA]</scope>
    <source>
        <strain evidence="2 3">KACC 18900</strain>
    </source>
</reference>